<evidence type="ECO:0000313" key="2">
    <source>
        <dbReference type="EMBL" id="ETW76758.1"/>
    </source>
</evidence>
<organism evidence="2 3">
    <name type="scientific">Heterobasidion irregulare (strain TC 32-1)</name>
    <dbReference type="NCBI Taxonomy" id="747525"/>
    <lineage>
        <taxon>Eukaryota</taxon>
        <taxon>Fungi</taxon>
        <taxon>Dikarya</taxon>
        <taxon>Basidiomycota</taxon>
        <taxon>Agaricomycotina</taxon>
        <taxon>Agaricomycetes</taxon>
        <taxon>Russulales</taxon>
        <taxon>Bondarzewiaceae</taxon>
        <taxon>Heterobasidion</taxon>
        <taxon>Heterobasidion annosum species complex</taxon>
    </lineage>
</organism>
<dbReference type="EMBL" id="KI925464">
    <property type="protein sequence ID" value="ETW76758.1"/>
    <property type="molecule type" value="Genomic_DNA"/>
</dbReference>
<proteinExistence type="predicted"/>
<evidence type="ECO:0000313" key="3">
    <source>
        <dbReference type="Proteomes" id="UP000030671"/>
    </source>
</evidence>
<reference evidence="2 3" key="1">
    <citation type="journal article" date="2012" name="New Phytol.">
        <title>Insight into trade-off between wood decay and parasitism from the genome of a fungal forest pathogen.</title>
        <authorList>
            <person name="Olson A."/>
            <person name="Aerts A."/>
            <person name="Asiegbu F."/>
            <person name="Belbahri L."/>
            <person name="Bouzid O."/>
            <person name="Broberg A."/>
            <person name="Canback B."/>
            <person name="Coutinho P.M."/>
            <person name="Cullen D."/>
            <person name="Dalman K."/>
            <person name="Deflorio G."/>
            <person name="van Diepen L.T."/>
            <person name="Dunand C."/>
            <person name="Duplessis S."/>
            <person name="Durling M."/>
            <person name="Gonthier P."/>
            <person name="Grimwood J."/>
            <person name="Fossdal C.G."/>
            <person name="Hansson D."/>
            <person name="Henrissat B."/>
            <person name="Hietala A."/>
            <person name="Himmelstrand K."/>
            <person name="Hoffmeister D."/>
            <person name="Hogberg N."/>
            <person name="James T.Y."/>
            <person name="Karlsson M."/>
            <person name="Kohler A."/>
            <person name="Kues U."/>
            <person name="Lee Y.H."/>
            <person name="Lin Y.C."/>
            <person name="Lind M."/>
            <person name="Lindquist E."/>
            <person name="Lombard V."/>
            <person name="Lucas S."/>
            <person name="Lunden K."/>
            <person name="Morin E."/>
            <person name="Murat C."/>
            <person name="Park J."/>
            <person name="Raffaello T."/>
            <person name="Rouze P."/>
            <person name="Salamov A."/>
            <person name="Schmutz J."/>
            <person name="Solheim H."/>
            <person name="Stahlberg J."/>
            <person name="Velez H."/>
            <person name="de Vries R.P."/>
            <person name="Wiebenga A."/>
            <person name="Woodward S."/>
            <person name="Yakovlev I."/>
            <person name="Garbelotto M."/>
            <person name="Martin F."/>
            <person name="Grigoriev I.V."/>
            <person name="Stenlid J."/>
        </authorList>
    </citation>
    <scope>NUCLEOTIDE SEQUENCE [LARGE SCALE GENOMIC DNA]</scope>
    <source>
        <strain evidence="2 3">TC 32-1</strain>
    </source>
</reference>
<evidence type="ECO:0000256" key="1">
    <source>
        <dbReference type="SAM" id="MobiDB-lite"/>
    </source>
</evidence>
<dbReference type="OrthoDB" id="3244491at2759"/>
<dbReference type="KEGG" id="hir:HETIRDRAFT_422145"/>
<accession>W4JT91</accession>
<sequence>MSPRRTRNSTQGRTSLHLNQKSKASIPLDILDHTPMAATSASTPLHSSTLSPRKRLTPLPISPPSPKKRRFAESTDPASTPPPSPSSLNVSHLSPSLVSDQHSITIAVPQVQTLSPLTRSLSIVTLHHDIDMEQDLKSPAKARSPSPAPTEVVSEEELPKKDPEAIHRELIEQKIKIRDFAWEPNPAVVVPFNPVRALVDHDWHLRNVKQHKLKVSYQGLWRLLRMGWITLTEVEPFWSTDLRQNVLQFDSQEDGPIPVEWVNSSSSDTIPTPQERVWLRKRRYPPTLGDLPDSQFFGSEPHVTAKQPAGSALQCQKTEVVLDLNN</sequence>
<dbReference type="GeneID" id="20673783"/>
<feature type="region of interest" description="Disordered" evidence="1">
    <location>
        <begin position="136"/>
        <end position="159"/>
    </location>
</feature>
<name>W4JT91_HETIT</name>
<dbReference type="HOGENOM" id="CLU_852742_0_0_1"/>
<gene>
    <name evidence="2" type="ORF">HETIRDRAFT_422145</name>
</gene>
<feature type="region of interest" description="Disordered" evidence="1">
    <location>
        <begin position="1"/>
        <end position="94"/>
    </location>
</feature>
<feature type="compositionally biased region" description="Polar residues" evidence="1">
    <location>
        <begin position="8"/>
        <end position="23"/>
    </location>
</feature>
<dbReference type="RefSeq" id="XP_009551631.1">
    <property type="nucleotide sequence ID" value="XM_009553336.1"/>
</dbReference>
<dbReference type="AlphaFoldDB" id="W4JT91"/>
<dbReference type="InParanoid" id="W4JT91"/>
<feature type="compositionally biased region" description="Polar residues" evidence="1">
    <location>
        <begin position="37"/>
        <end position="51"/>
    </location>
</feature>
<keyword evidence="3" id="KW-1185">Reference proteome</keyword>
<dbReference type="Proteomes" id="UP000030671">
    <property type="component" value="Unassembled WGS sequence"/>
</dbReference>
<protein>
    <submittedName>
        <fullName evidence="2">Uncharacterized protein</fullName>
    </submittedName>
</protein>